<dbReference type="PANTHER" id="PTHR43132:SF2">
    <property type="entry name" value="ARSENICAL RESISTANCE OPERON REPRESSOR ARSR-RELATED"/>
    <property type="match status" value="1"/>
</dbReference>
<dbReference type="InterPro" id="IPR036390">
    <property type="entry name" value="WH_DNA-bd_sf"/>
</dbReference>
<feature type="domain" description="HTH arsR-type" evidence="4">
    <location>
        <begin position="1"/>
        <end position="96"/>
    </location>
</feature>
<dbReference type="InterPro" id="IPR001845">
    <property type="entry name" value="HTH_ArsR_DNA-bd_dom"/>
</dbReference>
<evidence type="ECO:0000256" key="1">
    <source>
        <dbReference type="ARBA" id="ARBA00023015"/>
    </source>
</evidence>
<keyword evidence="3" id="KW-0804">Transcription</keyword>
<dbReference type="InterPro" id="IPR011991">
    <property type="entry name" value="ArsR-like_HTH"/>
</dbReference>
<dbReference type="Pfam" id="PF12840">
    <property type="entry name" value="HTH_20"/>
    <property type="match status" value="1"/>
</dbReference>
<evidence type="ECO:0000256" key="2">
    <source>
        <dbReference type="ARBA" id="ARBA00023125"/>
    </source>
</evidence>
<reference evidence="5" key="1">
    <citation type="submission" date="2018-05" db="EMBL/GenBank/DDBJ databases">
        <authorList>
            <person name="Lanie J.A."/>
            <person name="Ng W.-L."/>
            <person name="Kazmierczak K.M."/>
            <person name="Andrzejewski T.M."/>
            <person name="Davidsen T.M."/>
            <person name="Wayne K.J."/>
            <person name="Tettelin H."/>
            <person name="Glass J.I."/>
            <person name="Rusch D."/>
            <person name="Podicherti R."/>
            <person name="Tsui H.-C.T."/>
            <person name="Winkler M.E."/>
        </authorList>
    </citation>
    <scope>NUCLEOTIDE SEQUENCE</scope>
</reference>
<protein>
    <recommendedName>
        <fullName evidence="4">HTH arsR-type domain-containing protein</fullName>
    </recommendedName>
</protein>
<dbReference type="CDD" id="cd00090">
    <property type="entry name" value="HTH_ARSR"/>
    <property type="match status" value="1"/>
</dbReference>
<dbReference type="InterPro" id="IPR036388">
    <property type="entry name" value="WH-like_DNA-bd_sf"/>
</dbReference>
<evidence type="ECO:0000259" key="4">
    <source>
        <dbReference type="PROSITE" id="PS50987"/>
    </source>
</evidence>
<gene>
    <name evidence="5" type="ORF">METZ01_LOCUS352573</name>
</gene>
<evidence type="ECO:0000313" key="5">
    <source>
        <dbReference type="EMBL" id="SVC99719.1"/>
    </source>
</evidence>
<dbReference type="Gene3D" id="1.10.10.10">
    <property type="entry name" value="Winged helix-like DNA-binding domain superfamily/Winged helix DNA-binding domain"/>
    <property type="match status" value="1"/>
</dbReference>
<name>A0A382RPV8_9ZZZZ</name>
<dbReference type="EMBL" id="UINC01123323">
    <property type="protein sequence ID" value="SVC99719.1"/>
    <property type="molecule type" value="Genomic_DNA"/>
</dbReference>
<organism evidence="5">
    <name type="scientific">marine metagenome</name>
    <dbReference type="NCBI Taxonomy" id="408172"/>
    <lineage>
        <taxon>unclassified sequences</taxon>
        <taxon>metagenomes</taxon>
        <taxon>ecological metagenomes</taxon>
    </lineage>
</organism>
<proteinExistence type="predicted"/>
<evidence type="ECO:0000256" key="3">
    <source>
        <dbReference type="ARBA" id="ARBA00023163"/>
    </source>
</evidence>
<dbReference type="GO" id="GO:0003700">
    <property type="term" value="F:DNA-binding transcription factor activity"/>
    <property type="evidence" value="ECO:0007669"/>
    <property type="project" value="InterPro"/>
</dbReference>
<sequence>MSDINTIAKGFRAIGSTPRLAVFLELVKAGKKGLMVGEIQGLLNIPASTLAHHIRFLERSELIHQEKNGRSVFTYANFDQAELLAGFILQECCSNEKKIKRKTGTS</sequence>
<dbReference type="SMART" id="SM00418">
    <property type="entry name" value="HTH_ARSR"/>
    <property type="match status" value="1"/>
</dbReference>
<accession>A0A382RPV8</accession>
<keyword evidence="1" id="KW-0805">Transcription regulation</keyword>
<dbReference type="InterPro" id="IPR051011">
    <property type="entry name" value="Metal_resp_trans_reg"/>
</dbReference>
<dbReference type="AlphaFoldDB" id="A0A382RPV8"/>
<dbReference type="PROSITE" id="PS50987">
    <property type="entry name" value="HTH_ARSR_2"/>
    <property type="match status" value="1"/>
</dbReference>
<dbReference type="SUPFAM" id="SSF46785">
    <property type="entry name" value="Winged helix' DNA-binding domain"/>
    <property type="match status" value="1"/>
</dbReference>
<dbReference type="PANTHER" id="PTHR43132">
    <property type="entry name" value="ARSENICAL RESISTANCE OPERON REPRESSOR ARSR-RELATED"/>
    <property type="match status" value="1"/>
</dbReference>
<keyword evidence="2" id="KW-0238">DNA-binding</keyword>
<dbReference type="GO" id="GO:0003677">
    <property type="term" value="F:DNA binding"/>
    <property type="evidence" value="ECO:0007669"/>
    <property type="project" value="UniProtKB-KW"/>
</dbReference>